<dbReference type="STRING" id="142842.SAMN02745118_00662"/>
<sequence>MKFIRRSIFIIVALVLILSSLFFAGIKFYTDWLWFANTGYLSVFKTIFFTKVWSQVSIGILFAIFIFINLLLTKKEILNFKEKEKFVNNNIDNDQLAAERNQLLEVVNGKRLTWVFLGISVLVSLLFGSINSDTWLIVKEFLNGSSFGITDPIFNNDIGFYIFTLPFYKLTYQLLTTMLVVSGVITGGIYLFINSKDLLSENITADSRAKYHLSVLVALFMLLKAGGYWLSRYNLLYSDRGVVFGASYTDINANLLALKILAVISAIVAIFMIISIFTRNLKLVFGGIVALIIVSIILGSVYPALIQQFRVEPNEIAKESPYIKHNIKFTKLAYNLDEIEEKEFPVDEDLIAEDIKDNAATINNIRLWDSRPLKQTYSQLQEMRLYYNFGNVDIDRYNINGEYRQVMLSARELNQDQLPNRASTWINRKLKYTHGFGLAMNYVNQITSEGFPEFLIKNIPPESSLDLKVKEPRIYFGEQTNNYVIANNRSKEFDYPVGDNNAYNDYQGPGGVELNSIIRKLAFAFRFGTAKLILNSDIQDDSRLLFYRNIKKRINRIAPFLGYDGDPYLVLNDDGRLYWIQDAYTLTNMYPYSEPFNDSLNYIRNSVKIVIDAYTGEVNYYIVDKSDPLAKTYSKIFPQLFKQFTQMPEGLKKHIRYPEDLFKIQSQLYKTYHMEDPIVFYNKEDLWTIPNEKFSGSSIQMEPYYTIMKLPDEEKEEFILMLPFTPSKKNNMISWLAAKSDGEDYGKLILYKFPKQRLIYGPMQIEARIDQDSNISQKLSLWNQRGSRVIRGNLLVIPIEQSILYVEPIYLQANQSQLPQMKRVIVAYGDELVMTRNLDAAFAKIFESTAPPEKETQPKAKIKDKDLIGIKNLTKRALNFYNQAQDSLRKGDWGEYGKRVNRLQQILERLNSEVALDSNQESNLKAE</sequence>
<feature type="transmembrane region" description="Helical" evidence="5">
    <location>
        <begin position="213"/>
        <end position="231"/>
    </location>
</feature>
<accession>A0A1T4K757</accession>
<gene>
    <name evidence="7" type="ORF">SAMN02745118_00662</name>
</gene>
<feature type="transmembrane region" description="Helical" evidence="5">
    <location>
        <begin position="251"/>
        <end position="276"/>
    </location>
</feature>
<evidence type="ECO:0000256" key="4">
    <source>
        <dbReference type="ARBA" id="ARBA00023136"/>
    </source>
</evidence>
<keyword evidence="3 5" id="KW-1133">Transmembrane helix</keyword>
<dbReference type="AlphaFoldDB" id="A0A1T4K757"/>
<comment type="caution">
    <text evidence="5">Lacks conserved residue(s) required for the propagation of feature annotation.</text>
</comment>
<dbReference type="InterPro" id="IPR005372">
    <property type="entry name" value="UPF0182"/>
</dbReference>
<name>A0A1T4K757_9FIRM</name>
<keyword evidence="2 5" id="KW-0812">Transmembrane</keyword>
<dbReference type="RefSeq" id="WP_078809155.1">
    <property type="nucleotide sequence ID" value="NZ_FUWM01000005.1"/>
</dbReference>
<feature type="transmembrane region" description="Helical" evidence="5">
    <location>
        <begin position="283"/>
        <end position="305"/>
    </location>
</feature>
<comment type="subcellular location">
    <subcellularLocation>
        <location evidence="5">Cell membrane</location>
        <topology evidence="5">Multi-pass membrane protein</topology>
    </subcellularLocation>
</comment>
<feature type="transmembrane region" description="Helical" evidence="5">
    <location>
        <begin position="170"/>
        <end position="193"/>
    </location>
</feature>
<evidence type="ECO:0000313" key="7">
    <source>
        <dbReference type="EMBL" id="SJZ38264.1"/>
    </source>
</evidence>
<protein>
    <recommendedName>
        <fullName evidence="5">UPF0182 protein SAMN02745118_00662</fullName>
    </recommendedName>
</protein>
<feature type="transmembrane region" description="Helical" evidence="5">
    <location>
        <begin position="112"/>
        <end position="130"/>
    </location>
</feature>
<dbReference type="Pfam" id="PF03699">
    <property type="entry name" value="UPF0182"/>
    <property type="match status" value="1"/>
</dbReference>
<keyword evidence="1 5" id="KW-1003">Cell membrane</keyword>
<evidence type="ECO:0000313" key="8">
    <source>
        <dbReference type="Proteomes" id="UP000190625"/>
    </source>
</evidence>
<dbReference type="OrthoDB" id="9763654at2"/>
<dbReference type="PANTHER" id="PTHR39344:SF1">
    <property type="entry name" value="UPF0182 PROTEIN SLL1060"/>
    <property type="match status" value="1"/>
</dbReference>
<keyword evidence="8" id="KW-1185">Reference proteome</keyword>
<feature type="transmembrane region" description="Helical" evidence="5">
    <location>
        <begin position="48"/>
        <end position="72"/>
    </location>
</feature>
<evidence type="ECO:0000256" key="5">
    <source>
        <dbReference type="HAMAP-Rule" id="MF_01600"/>
    </source>
</evidence>
<dbReference type="GO" id="GO:0005576">
    <property type="term" value="C:extracellular region"/>
    <property type="evidence" value="ECO:0007669"/>
    <property type="project" value="TreeGrafter"/>
</dbReference>
<dbReference type="GO" id="GO:0005886">
    <property type="term" value="C:plasma membrane"/>
    <property type="evidence" value="ECO:0007669"/>
    <property type="project" value="UniProtKB-SubCell"/>
</dbReference>
<feature type="coiled-coil region" evidence="6">
    <location>
        <begin position="900"/>
        <end position="927"/>
    </location>
</feature>
<dbReference type="Proteomes" id="UP000190625">
    <property type="component" value="Unassembled WGS sequence"/>
</dbReference>
<dbReference type="EMBL" id="FUWM01000005">
    <property type="protein sequence ID" value="SJZ38264.1"/>
    <property type="molecule type" value="Genomic_DNA"/>
</dbReference>
<dbReference type="HAMAP" id="MF_01600">
    <property type="entry name" value="UPF0182"/>
    <property type="match status" value="1"/>
</dbReference>
<proteinExistence type="inferred from homology"/>
<dbReference type="PANTHER" id="PTHR39344">
    <property type="entry name" value="UPF0182 PROTEIN SLL1060"/>
    <property type="match status" value="1"/>
</dbReference>
<evidence type="ECO:0000256" key="6">
    <source>
        <dbReference type="SAM" id="Coils"/>
    </source>
</evidence>
<reference evidence="8" key="1">
    <citation type="submission" date="2017-02" db="EMBL/GenBank/DDBJ databases">
        <authorList>
            <person name="Varghese N."/>
            <person name="Submissions S."/>
        </authorList>
    </citation>
    <scope>NUCLEOTIDE SEQUENCE [LARGE SCALE GENOMIC DNA]</scope>
    <source>
        <strain evidence="8">ATCC BAA-73</strain>
    </source>
</reference>
<organism evidence="7 8">
    <name type="scientific">Selenihalanaerobacter shriftii</name>
    <dbReference type="NCBI Taxonomy" id="142842"/>
    <lineage>
        <taxon>Bacteria</taxon>
        <taxon>Bacillati</taxon>
        <taxon>Bacillota</taxon>
        <taxon>Clostridia</taxon>
        <taxon>Halanaerobiales</taxon>
        <taxon>Halobacteroidaceae</taxon>
        <taxon>Selenihalanaerobacter</taxon>
    </lineage>
</organism>
<keyword evidence="6" id="KW-0175">Coiled coil</keyword>
<evidence type="ECO:0000256" key="3">
    <source>
        <dbReference type="ARBA" id="ARBA00022989"/>
    </source>
</evidence>
<comment type="similarity">
    <text evidence="5">Belongs to the UPF0182 family.</text>
</comment>
<keyword evidence="4 5" id="KW-0472">Membrane</keyword>
<evidence type="ECO:0000256" key="1">
    <source>
        <dbReference type="ARBA" id="ARBA00022475"/>
    </source>
</evidence>
<evidence type="ECO:0000256" key="2">
    <source>
        <dbReference type="ARBA" id="ARBA00022692"/>
    </source>
</evidence>